<reference evidence="2 3" key="1">
    <citation type="submission" date="2015-06" db="EMBL/GenBank/DDBJ databases">
        <title>Draft genome sequence of Streptomyces leeuwenhoekii C58, which produces the novel lasso peptide, chaxapeptin.</title>
        <authorList>
            <person name="Yi Y."/>
            <person name="Hai D."/>
            <person name="Jaspars M."/>
            <person name="Sheng H."/>
            <person name="Rateb M.E."/>
            <person name="Bull A."/>
            <person name="Goodfellow M."/>
            <person name="Asenjo J.A."/>
            <person name="Ebel R."/>
        </authorList>
    </citation>
    <scope>NUCLEOTIDE SEQUENCE [LARGE SCALE GENOMIC DNA]</scope>
    <source>
        <strain evidence="2 3">C58</strain>
    </source>
</reference>
<gene>
    <name evidence="2" type="ORF">ACH49_18260</name>
</gene>
<feature type="region of interest" description="Disordered" evidence="1">
    <location>
        <begin position="17"/>
        <end position="42"/>
    </location>
</feature>
<name>A0ABR5HWS1_STRLW</name>
<dbReference type="EMBL" id="LFEH01000064">
    <property type="protein sequence ID" value="KMS78049.1"/>
    <property type="molecule type" value="Genomic_DNA"/>
</dbReference>
<organism evidence="2 3">
    <name type="scientific">Streptomyces leeuwenhoekii</name>
    <dbReference type="NCBI Taxonomy" id="1437453"/>
    <lineage>
        <taxon>Bacteria</taxon>
        <taxon>Bacillati</taxon>
        <taxon>Actinomycetota</taxon>
        <taxon>Actinomycetes</taxon>
        <taxon>Kitasatosporales</taxon>
        <taxon>Streptomycetaceae</taxon>
        <taxon>Streptomyces</taxon>
    </lineage>
</organism>
<dbReference type="Proteomes" id="UP000037274">
    <property type="component" value="Unassembled WGS sequence"/>
</dbReference>
<evidence type="ECO:0000313" key="2">
    <source>
        <dbReference type="EMBL" id="KMS78049.1"/>
    </source>
</evidence>
<proteinExistence type="predicted"/>
<accession>A0ABR5HWS1</accession>
<protein>
    <submittedName>
        <fullName evidence="2">Uncharacterized protein</fullName>
    </submittedName>
</protein>
<keyword evidence="3" id="KW-1185">Reference proteome</keyword>
<sequence length="86" mass="9331">MLPLQCCDQHAESHLHTRMRQSRQTDGGAVAVCGDPVLGPDQPPDLGQVLHTGFAWAVIWLSMQPGDEVGRHRAESENHAVTGEHG</sequence>
<evidence type="ECO:0000313" key="3">
    <source>
        <dbReference type="Proteomes" id="UP000037274"/>
    </source>
</evidence>
<comment type="caution">
    <text evidence="2">The sequence shown here is derived from an EMBL/GenBank/DDBJ whole genome shotgun (WGS) entry which is preliminary data.</text>
</comment>
<evidence type="ECO:0000256" key="1">
    <source>
        <dbReference type="SAM" id="MobiDB-lite"/>
    </source>
</evidence>